<comment type="caution">
    <text evidence="2">The sequence shown here is derived from an EMBL/GenBank/DDBJ whole genome shotgun (WGS) entry which is preliminary data.</text>
</comment>
<feature type="transmembrane region" description="Helical" evidence="1">
    <location>
        <begin position="93"/>
        <end position="121"/>
    </location>
</feature>
<evidence type="ECO:0000256" key="1">
    <source>
        <dbReference type="SAM" id="Phobius"/>
    </source>
</evidence>
<keyword evidence="3" id="KW-1185">Reference proteome</keyword>
<evidence type="ECO:0000313" key="2">
    <source>
        <dbReference type="EMBL" id="TDF95126.1"/>
    </source>
</evidence>
<dbReference type="Pfam" id="PF10990">
    <property type="entry name" value="DUF2809"/>
    <property type="match status" value="1"/>
</dbReference>
<keyword evidence="1" id="KW-0472">Membrane</keyword>
<name>A0A4R5KIB4_9BACL</name>
<dbReference type="AlphaFoldDB" id="A0A4R5KIB4"/>
<keyword evidence="1" id="KW-1133">Transmembrane helix</keyword>
<keyword evidence="1" id="KW-0812">Transmembrane</keyword>
<organism evidence="2 3">
    <name type="scientific">Paenibacillus piri</name>
    <dbReference type="NCBI Taxonomy" id="2547395"/>
    <lineage>
        <taxon>Bacteria</taxon>
        <taxon>Bacillati</taxon>
        <taxon>Bacillota</taxon>
        <taxon>Bacilli</taxon>
        <taxon>Bacillales</taxon>
        <taxon>Paenibacillaceae</taxon>
        <taxon>Paenibacillus</taxon>
    </lineage>
</organism>
<gene>
    <name evidence="2" type="ORF">E1757_21565</name>
</gene>
<reference evidence="2 3" key="1">
    <citation type="submission" date="2019-03" db="EMBL/GenBank/DDBJ databases">
        <title>This is whole genome sequence of Paenibacillus sp MS74 strain.</title>
        <authorList>
            <person name="Trinh H.N."/>
        </authorList>
    </citation>
    <scope>NUCLEOTIDE SEQUENCE [LARGE SCALE GENOMIC DNA]</scope>
    <source>
        <strain evidence="2 3">MS74</strain>
    </source>
</reference>
<proteinExistence type="predicted"/>
<evidence type="ECO:0000313" key="3">
    <source>
        <dbReference type="Proteomes" id="UP000295636"/>
    </source>
</evidence>
<accession>A0A4R5KIB4</accession>
<dbReference type="Proteomes" id="UP000295636">
    <property type="component" value="Unassembled WGS sequence"/>
</dbReference>
<sequence>MIMMKARMPYFISVIICIVLGLGSRTYSGLLPVFIAEHAGDMLWASMVYFGFRFLFTSKSLAWAAAGSLLFSFGIEFSQLYQAEWIVKLRHTLLGALIIGRGFLTLDLIRYALGVTIAFGVDKFGLRRKS</sequence>
<protein>
    <submittedName>
        <fullName evidence="2">DUF2809 domain-containing protein</fullName>
    </submittedName>
</protein>
<dbReference type="InterPro" id="IPR021257">
    <property type="entry name" value="DUF2809"/>
</dbReference>
<dbReference type="OrthoDB" id="5360192at2"/>
<dbReference type="EMBL" id="SMRT01000011">
    <property type="protein sequence ID" value="TDF95126.1"/>
    <property type="molecule type" value="Genomic_DNA"/>
</dbReference>